<dbReference type="InterPro" id="IPR013783">
    <property type="entry name" value="Ig-like_fold"/>
</dbReference>
<dbReference type="Proteomes" id="UP000614221">
    <property type="component" value="Unassembled WGS sequence"/>
</dbReference>
<keyword evidence="1" id="KW-1133">Transmembrane helix</keyword>
<evidence type="ECO:0008006" key="4">
    <source>
        <dbReference type="Google" id="ProtNLM"/>
    </source>
</evidence>
<feature type="transmembrane region" description="Helical" evidence="1">
    <location>
        <begin position="12"/>
        <end position="31"/>
    </location>
</feature>
<dbReference type="OrthoDB" id="231236at2157"/>
<reference evidence="2" key="2">
    <citation type="submission" date="2020-09" db="EMBL/GenBank/DDBJ databases">
        <authorList>
            <person name="Sun Q."/>
            <person name="Ohkuma M."/>
        </authorList>
    </citation>
    <scope>NUCLEOTIDE SEQUENCE</scope>
    <source>
        <strain evidence="2">JCM 19018</strain>
    </source>
</reference>
<dbReference type="Gene3D" id="2.60.40.10">
    <property type="entry name" value="Immunoglobulins"/>
    <property type="match status" value="1"/>
</dbReference>
<keyword evidence="1" id="KW-0472">Membrane</keyword>
<sequence>MSQTLSQSTVQAVGLSIILILSFTTVTVTFSDSASAAVSDSTLNITEDVAAPDGTVEITGNLDSDSSTTVTFLIEDASGNSDYISKSDSESDTLVDSGSFTTEIDLSSLDTTLDEGTATVKVDHRDGYIEPDDSTTFAVDDTAPTVELDSISEPTSAPTVEGTARDKHLDKVEVAIRDSNDNYYDGSDFSSASPDWRDAQVSSGDWSYDMSQVNNLNDGEYRIYVRATDKASNTASYFDGPDYSDLKQSFTLDTTDPQFNSNNINKVSVIDQTDGDGEVQVGDTVSVSADVTDATSGIDTVTVDASNLGESSSLSLSLDSGSTYKEKFTVSDPDVGDGSVSLTVSAKDDHGNTATESNSIDLVTDIASVSSLTIHQNFIGIVKDENTTVRVTADGIADPRGNAIVDKDTTLRVGGHNYDVPVSSGSIDTRINPEQISNSQRTGDVTVELTAADSGSATDTVTLVDEANNLKEGYQIEGTPMDAESVDLQYTNSQLHYDPTDDSWDSNPDLKTAGSAYYIHGINNSARIGYTFSDSSGEHTRHLYEGYNLVTATPDLNDGSTISESNELGSISLGTSDNVYVSKSTTDSASSPNNMEFKELSSGMTAYQGYYIYIDSGEKYGVIKDEQYDP</sequence>
<evidence type="ECO:0000313" key="3">
    <source>
        <dbReference type="Proteomes" id="UP000614221"/>
    </source>
</evidence>
<evidence type="ECO:0000313" key="2">
    <source>
        <dbReference type="EMBL" id="GGK85395.1"/>
    </source>
</evidence>
<comment type="caution">
    <text evidence="2">The sequence shown here is derived from an EMBL/GenBank/DDBJ whole genome shotgun (WGS) entry which is preliminary data.</text>
</comment>
<dbReference type="AlphaFoldDB" id="A0A830EQW3"/>
<organism evidence="2 3">
    <name type="scientific">Haloarcula sebkhae</name>
    <dbReference type="NCBI Taxonomy" id="932660"/>
    <lineage>
        <taxon>Archaea</taxon>
        <taxon>Methanobacteriati</taxon>
        <taxon>Methanobacteriota</taxon>
        <taxon>Stenosarchaea group</taxon>
        <taxon>Halobacteria</taxon>
        <taxon>Halobacteriales</taxon>
        <taxon>Haloarculaceae</taxon>
        <taxon>Haloarcula</taxon>
    </lineage>
</organism>
<proteinExistence type="predicted"/>
<reference evidence="2" key="1">
    <citation type="journal article" date="2014" name="Int. J. Syst. Evol. Microbiol.">
        <title>Complete genome sequence of Corynebacterium casei LMG S-19264T (=DSM 44701T), isolated from a smear-ripened cheese.</title>
        <authorList>
            <consortium name="US DOE Joint Genome Institute (JGI-PGF)"/>
            <person name="Walter F."/>
            <person name="Albersmeier A."/>
            <person name="Kalinowski J."/>
            <person name="Ruckert C."/>
        </authorList>
    </citation>
    <scope>NUCLEOTIDE SEQUENCE</scope>
    <source>
        <strain evidence="2">JCM 19018</strain>
    </source>
</reference>
<protein>
    <recommendedName>
        <fullName evidence="4">Bacterial Ig-like domain-containing protein</fullName>
    </recommendedName>
</protein>
<gene>
    <name evidence="2" type="ORF">GCM10009067_41900</name>
</gene>
<evidence type="ECO:0000256" key="1">
    <source>
        <dbReference type="SAM" id="Phobius"/>
    </source>
</evidence>
<dbReference type="RefSeq" id="WP_004592123.1">
    <property type="nucleotide sequence ID" value="NZ_BMPD01000015.1"/>
</dbReference>
<name>A0A830EQW3_9EURY</name>
<accession>A0A830EQW3</accession>
<dbReference type="EMBL" id="BMPD01000015">
    <property type="protein sequence ID" value="GGK85395.1"/>
    <property type="molecule type" value="Genomic_DNA"/>
</dbReference>
<keyword evidence="1" id="KW-0812">Transmembrane</keyword>